<sequence length="717" mass="85939">MNQDFDVFYQFSGQSSNNNQNFQFPSTEIMNSEYNKIRFQCNLKLLQKKIIMLFGFPSIKVESQRIHLYLKGILNLSQSEQLKKIRNLISFMGEVTCINNWDERILIIKSRVQQFLNIHGLEIKWGEEQWQNEIDSIVTVRINNYYYDTIQNKTFSYVNLFNTLQIKLPKELKDLNHHSFNSIQTSNLLNDFHFLCDLDEFYTVRNTRNFIQNISNKLSDFMNLLIDMEIKSNQVEQYIRNRYQTLCEQLLDIKRNFTFLISYSDHQKINKKQNLNIDKQQLETQTLTTSKTTIIQGDFYSKTKKQIKKKKLEKHSNQRSSNTYSISKGNIKSELNLKNQCLDQSQVFATADDKDLILQLQNQLQNNNLMGLDFSQIFEYSLERIKQKILYYEYIQYQIDQLGYPCINLEKNKLLLILENYKIQNSDYKNLIVKLFNILSESFISKNGSIDIFQQLQDNALNYLQQISIDFPIQELNSIQKEQCILKSNMSIYGNLRSKKFSYQLLSQIINRKFPDVIYKIQCSSTKIIFQHWDIQPLLDIFNFQDLKNIRVTQYYINQIYTCLQVLINFKESLQNHYDQELVQDFIKIEKQFIDIINQPLNFHVDSNQYTKSLEKLSQFKDIFWNKQYENIQVWEFDMVKDLPKLSTFENEQIYGQLQENQKENLDYQIREVYFDIFSPLYELDSPIFRFINKSEQQFPDQQQNLEDESYSIYFSK</sequence>
<proteinExistence type="predicted"/>
<keyword evidence="2" id="KW-1185">Reference proteome</keyword>
<reference evidence="1" key="1">
    <citation type="submission" date="2021-01" db="EMBL/GenBank/DDBJ databases">
        <authorList>
            <consortium name="Genoscope - CEA"/>
            <person name="William W."/>
        </authorList>
    </citation>
    <scope>NUCLEOTIDE SEQUENCE</scope>
</reference>
<organism evidence="1 2">
    <name type="scientific">Paramecium sonneborni</name>
    <dbReference type="NCBI Taxonomy" id="65129"/>
    <lineage>
        <taxon>Eukaryota</taxon>
        <taxon>Sar</taxon>
        <taxon>Alveolata</taxon>
        <taxon>Ciliophora</taxon>
        <taxon>Intramacronucleata</taxon>
        <taxon>Oligohymenophorea</taxon>
        <taxon>Peniculida</taxon>
        <taxon>Parameciidae</taxon>
        <taxon>Paramecium</taxon>
    </lineage>
</organism>
<protein>
    <submittedName>
        <fullName evidence="1">Uncharacterized protein</fullName>
    </submittedName>
</protein>
<evidence type="ECO:0000313" key="1">
    <source>
        <dbReference type="EMBL" id="CAD8051448.1"/>
    </source>
</evidence>
<dbReference type="EMBL" id="CAJJDN010000005">
    <property type="protein sequence ID" value="CAD8051448.1"/>
    <property type="molecule type" value="Genomic_DNA"/>
</dbReference>
<gene>
    <name evidence="1" type="ORF">PSON_ATCC_30995.1.T0050580</name>
</gene>
<dbReference type="OrthoDB" id="302261at2759"/>
<evidence type="ECO:0000313" key="2">
    <source>
        <dbReference type="Proteomes" id="UP000692954"/>
    </source>
</evidence>
<dbReference type="Proteomes" id="UP000692954">
    <property type="component" value="Unassembled WGS sequence"/>
</dbReference>
<accession>A0A8S1K885</accession>
<dbReference type="AlphaFoldDB" id="A0A8S1K885"/>
<name>A0A8S1K885_9CILI</name>
<comment type="caution">
    <text evidence="1">The sequence shown here is derived from an EMBL/GenBank/DDBJ whole genome shotgun (WGS) entry which is preliminary data.</text>
</comment>